<organism evidence="2 3">
    <name type="scientific">Cardamine amara subsp. amara</name>
    <dbReference type="NCBI Taxonomy" id="228776"/>
    <lineage>
        <taxon>Eukaryota</taxon>
        <taxon>Viridiplantae</taxon>
        <taxon>Streptophyta</taxon>
        <taxon>Embryophyta</taxon>
        <taxon>Tracheophyta</taxon>
        <taxon>Spermatophyta</taxon>
        <taxon>Magnoliopsida</taxon>
        <taxon>eudicotyledons</taxon>
        <taxon>Gunneridae</taxon>
        <taxon>Pentapetalae</taxon>
        <taxon>rosids</taxon>
        <taxon>malvids</taxon>
        <taxon>Brassicales</taxon>
        <taxon>Brassicaceae</taxon>
        <taxon>Cardamineae</taxon>
        <taxon>Cardamine</taxon>
    </lineage>
</organism>
<dbReference type="SUPFAM" id="SSF52047">
    <property type="entry name" value="RNI-like"/>
    <property type="match status" value="1"/>
</dbReference>
<accession>A0ABD1A071</accession>
<proteinExistence type="predicted"/>
<dbReference type="AlphaFoldDB" id="A0ABD1A071"/>
<dbReference type="InterPro" id="IPR050232">
    <property type="entry name" value="FBL13/AtMIF1-like"/>
</dbReference>
<gene>
    <name evidence="2" type="ORF">V5N11_031519</name>
</gene>
<sequence>MMLMLHRCVRTLKFMLNWNNEPIIMPKSLYTSKTLRKLVLRGKILVDVPCGVYLPSLYQLNLSSVVYKDQDSHDRLLSSCPVLKDLYVCRADDVDDNVRQFTVKVPSLLSLVYLGTFFRKDDDGSLVIDTPDLTRLEIMDGFGHSLLY</sequence>
<dbReference type="EMBL" id="JBANAX010000748">
    <property type="protein sequence ID" value="KAL1194700.1"/>
    <property type="molecule type" value="Genomic_DNA"/>
</dbReference>
<evidence type="ECO:0000259" key="1">
    <source>
        <dbReference type="Pfam" id="PF24758"/>
    </source>
</evidence>
<dbReference type="InterPro" id="IPR055411">
    <property type="entry name" value="LRR_FXL15/At3g58940/PEG3-like"/>
</dbReference>
<dbReference type="PANTHER" id="PTHR31900:SF34">
    <property type="entry name" value="EMB|CAB62440.1-RELATED"/>
    <property type="match status" value="1"/>
</dbReference>
<comment type="caution">
    <text evidence="2">The sequence shown here is derived from an EMBL/GenBank/DDBJ whole genome shotgun (WGS) entry which is preliminary data.</text>
</comment>
<protein>
    <submittedName>
        <fullName evidence="2">F-box/FBD/LRR-repeat protein</fullName>
    </submittedName>
</protein>
<evidence type="ECO:0000313" key="2">
    <source>
        <dbReference type="EMBL" id="KAL1194700.1"/>
    </source>
</evidence>
<reference evidence="2 3" key="1">
    <citation type="submission" date="2024-04" db="EMBL/GenBank/DDBJ databases">
        <title>Genome assembly C_amara_ONT_v2.</title>
        <authorList>
            <person name="Yant L."/>
            <person name="Moore C."/>
            <person name="Slenker M."/>
        </authorList>
    </citation>
    <scope>NUCLEOTIDE SEQUENCE [LARGE SCALE GENOMIC DNA]</scope>
    <source>
        <tissue evidence="2">Leaf</tissue>
    </source>
</reference>
<dbReference type="Proteomes" id="UP001558713">
    <property type="component" value="Unassembled WGS sequence"/>
</dbReference>
<evidence type="ECO:0000313" key="3">
    <source>
        <dbReference type="Proteomes" id="UP001558713"/>
    </source>
</evidence>
<keyword evidence="3" id="KW-1185">Reference proteome</keyword>
<dbReference type="Pfam" id="PF24758">
    <property type="entry name" value="LRR_At5g56370"/>
    <property type="match status" value="1"/>
</dbReference>
<dbReference type="PANTHER" id="PTHR31900">
    <property type="entry name" value="F-BOX/RNI SUPERFAMILY PROTEIN-RELATED"/>
    <property type="match status" value="1"/>
</dbReference>
<feature type="domain" description="F-box/LRR-repeat protein 15/At3g58940/PEG3-like LRR" evidence="1">
    <location>
        <begin position="7"/>
        <end position="140"/>
    </location>
</feature>
<name>A0ABD1A071_CARAN</name>